<dbReference type="HOGENOM" id="CLU_046484_5_3_11"/>
<dbReference type="Gene3D" id="2.40.50.90">
    <property type="match status" value="1"/>
</dbReference>
<gene>
    <name evidence="2" type="ordered locus">RER_pREC1-00220</name>
</gene>
<accession>Q3L950</accession>
<evidence type="ECO:0000313" key="2">
    <source>
        <dbReference type="EMBL" id="BAE46263.1"/>
    </source>
</evidence>
<dbReference type="EMBL" id="AP008932">
    <property type="protein sequence ID" value="BAE46263.1"/>
    <property type="molecule type" value="Genomic_DNA"/>
</dbReference>
<organism evidence="2 3">
    <name type="scientific">Rhodococcus erythropolis (strain PR4 / NBRC 100887)</name>
    <dbReference type="NCBI Taxonomy" id="234621"/>
    <lineage>
        <taxon>Bacteria</taxon>
        <taxon>Bacillati</taxon>
        <taxon>Actinomycetota</taxon>
        <taxon>Actinomycetes</taxon>
        <taxon>Mycobacteriales</taxon>
        <taxon>Nocardiaceae</taxon>
        <taxon>Rhodococcus</taxon>
        <taxon>Rhodococcus erythropolis group</taxon>
    </lineage>
</organism>
<dbReference type="AlphaFoldDB" id="Q3L950"/>
<sequence length="194" mass="20317">MTSMNGQTLARCGRSRQRVSTTVAAAVGAALALAGCQRDMSGLAPPALEWGPLEQVVHVVDGDTADVKLVDGSQIRVRVLGIDTPETVKPNAPVQCWGPEASQWAHQILDGAQVRLAVDPAAGDVDKFGRSLRYITLADGTDYSVLAASEGMAREYPSYTNPLSKSADIAAAQTNAQSGQVGLWGPPCNGRSDN</sequence>
<dbReference type="KEGG" id="rer:RER_pREC1-00220"/>
<dbReference type="SMART" id="SM00318">
    <property type="entry name" value="SNc"/>
    <property type="match status" value="1"/>
</dbReference>
<dbReference type="Proteomes" id="UP000002204">
    <property type="component" value="Plasmid pREC1"/>
</dbReference>
<dbReference type="PROSITE" id="PS50830">
    <property type="entry name" value="TNASE_3"/>
    <property type="match status" value="1"/>
</dbReference>
<dbReference type="eggNOG" id="COG1525">
    <property type="taxonomic scope" value="Bacteria"/>
</dbReference>
<dbReference type="SUPFAM" id="SSF50199">
    <property type="entry name" value="Staphylococcal nuclease"/>
    <property type="match status" value="1"/>
</dbReference>
<dbReference type="RefSeq" id="WP_011331167.1">
    <property type="nucleotide sequence ID" value="NC_007486.1"/>
</dbReference>
<dbReference type="InterPro" id="IPR035437">
    <property type="entry name" value="SNase_OB-fold_sf"/>
</dbReference>
<dbReference type="InterPro" id="IPR016071">
    <property type="entry name" value="Staphylococal_nuclease_OB-fold"/>
</dbReference>
<reference evidence="2 3" key="2">
    <citation type="journal article" date="2006" name="Environ. Microbiol.">
        <title>Sequence analysis of three plasmids harboured in Rhodococcus erythropolis strain PR4.</title>
        <authorList>
            <person name="Sekine M."/>
            <person name="Tanikawa S."/>
            <person name="Omata S."/>
            <person name="Saito M."/>
            <person name="Fujisawa T."/>
            <person name="Tsukatani N."/>
            <person name="Tajima T."/>
            <person name="Sekigawa T."/>
            <person name="Kosugi H."/>
            <person name="Matsuo Y."/>
            <person name="Nishiko R."/>
            <person name="Imamura K."/>
            <person name="Ito M."/>
            <person name="Narita H."/>
            <person name="Tago S."/>
            <person name="Fujita N."/>
            <person name="Harayama S."/>
        </authorList>
    </citation>
    <scope>NUCLEOTIDE SEQUENCE [LARGE SCALE GENOMIC DNA]</scope>
    <source>
        <strain evidence="3">PR4 / NBRC 100887</strain>
        <plasmid evidence="2 3">pREC1</plasmid>
    </source>
</reference>
<name>Q3L950_RHOE4</name>
<protein>
    <submittedName>
        <fullName evidence="2">Putative nuclease</fullName>
    </submittedName>
</protein>
<evidence type="ECO:0000259" key="1">
    <source>
        <dbReference type="PROSITE" id="PS50830"/>
    </source>
</evidence>
<reference evidence="3" key="1">
    <citation type="submission" date="2005-03" db="EMBL/GenBank/DDBJ databases">
        <title>Comparison of the complete genome sequences of Rhodococcus erythropolis PR4 and Rhodococcus opacus B4.</title>
        <authorList>
            <person name="Takarada H."/>
            <person name="Sekine M."/>
            <person name="Hosoyama A."/>
            <person name="Yamada R."/>
            <person name="Fujisawa T."/>
            <person name="Omata S."/>
            <person name="Shimizu A."/>
            <person name="Tsukatani N."/>
            <person name="Tanikawa S."/>
            <person name="Fujita N."/>
            <person name="Harayama S."/>
        </authorList>
    </citation>
    <scope>NUCLEOTIDE SEQUENCE [LARGE SCALE GENOMIC DNA]</scope>
    <source>
        <strain evidence="3">PR4 / NBRC 100887</strain>
        <plasmid evidence="3">pREC1</plasmid>
    </source>
</reference>
<dbReference type="Pfam" id="PF00565">
    <property type="entry name" value="SNase"/>
    <property type="match status" value="1"/>
</dbReference>
<evidence type="ECO:0000313" key="3">
    <source>
        <dbReference type="Proteomes" id="UP000002204"/>
    </source>
</evidence>
<feature type="domain" description="TNase-like" evidence="1">
    <location>
        <begin position="56"/>
        <end position="186"/>
    </location>
</feature>
<proteinExistence type="predicted"/>
<geneLocation type="plasmid" evidence="2 3">
    <name>pREC1</name>
</geneLocation>
<keyword evidence="2" id="KW-0614">Plasmid</keyword>